<evidence type="ECO:0000313" key="5">
    <source>
        <dbReference type="Proteomes" id="UP000027195"/>
    </source>
</evidence>
<accession>A0A067LW34</accession>
<evidence type="ECO:0000256" key="3">
    <source>
        <dbReference type="ARBA" id="ARBA00013566"/>
    </source>
</evidence>
<evidence type="ECO:0000256" key="2">
    <source>
        <dbReference type="ARBA" id="ARBA00010895"/>
    </source>
</evidence>
<organism evidence="4 5">
    <name type="scientific">Botryobasidium botryosum (strain FD-172 SS1)</name>
    <dbReference type="NCBI Taxonomy" id="930990"/>
    <lineage>
        <taxon>Eukaryota</taxon>
        <taxon>Fungi</taxon>
        <taxon>Dikarya</taxon>
        <taxon>Basidiomycota</taxon>
        <taxon>Agaricomycotina</taxon>
        <taxon>Agaricomycetes</taxon>
        <taxon>Cantharellales</taxon>
        <taxon>Botryobasidiaceae</taxon>
        <taxon>Botryobasidium</taxon>
    </lineage>
</organism>
<dbReference type="FunCoup" id="A0A067LW34">
    <property type="interactions" value="163"/>
</dbReference>
<sequence>AHRIKMKKLYPDGWNPPKKLSREAMDGLRTLHAHDPVTFSTPVLAEKFKVSPEAVARILKSRWRPS</sequence>
<dbReference type="AlphaFoldDB" id="A0A067LW34"/>
<dbReference type="HOGENOM" id="CLU_2729130_0_0_1"/>
<dbReference type="STRING" id="930990.A0A067LW34"/>
<feature type="non-terminal residue" evidence="4">
    <location>
        <position position="66"/>
    </location>
</feature>
<dbReference type="InterPro" id="IPR010487">
    <property type="entry name" value="NGRN/Rrg9"/>
</dbReference>
<dbReference type="PANTHER" id="PTHR13475">
    <property type="entry name" value="NEUGRIN"/>
    <property type="match status" value="1"/>
</dbReference>
<reference evidence="5" key="1">
    <citation type="journal article" date="2014" name="Proc. Natl. Acad. Sci. U.S.A.">
        <title>Extensive sampling of basidiomycete genomes demonstrates inadequacy of the white-rot/brown-rot paradigm for wood decay fungi.</title>
        <authorList>
            <person name="Riley R."/>
            <person name="Salamov A.A."/>
            <person name="Brown D.W."/>
            <person name="Nagy L.G."/>
            <person name="Floudas D."/>
            <person name="Held B.W."/>
            <person name="Levasseur A."/>
            <person name="Lombard V."/>
            <person name="Morin E."/>
            <person name="Otillar R."/>
            <person name="Lindquist E.A."/>
            <person name="Sun H."/>
            <person name="LaButti K.M."/>
            <person name="Schmutz J."/>
            <person name="Jabbour D."/>
            <person name="Luo H."/>
            <person name="Baker S.E."/>
            <person name="Pisabarro A.G."/>
            <person name="Walton J.D."/>
            <person name="Blanchette R.A."/>
            <person name="Henrissat B."/>
            <person name="Martin F."/>
            <person name="Cullen D."/>
            <person name="Hibbett D.S."/>
            <person name="Grigoriev I.V."/>
        </authorList>
    </citation>
    <scope>NUCLEOTIDE SEQUENCE [LARGE SCALE GENOMIC DNA]</scope>
    <source>
        <strain evidence="5">FD-172 SS1</strain>
    </source>
</reference>
<feature type="non-terminal residue" evidence="4">
    <location>
        <position position="1"/>
    </location>
</feature>
<comment type="function">
    <text evidence="1">Required for respiratory activity and maintenance and expression of the mitochondrial genome.</text>
</comment>
<dbReference type="PANTHER" id="PTHR13475:SF3">
    <property type="entry name" value="NEUGRIN"/>
    <property type="match status" value="1"/>
</dbReference>
<gene>
    <name evidence="4" type="ORF">BOTBODRAFT_90414</name>
</gene>
<keyword evidence="5" id="KW-1185">Reference proteome</keyword>
<evidence type="ECO:0000313" key="4">
    <source>
        <dbReference type="EMBL" id="KDQ07344.1"/>
    </source>
</evidence>
<name>A0A067LW34_BOTB1</name>
<protein>
    <recommendedName>
        <fullName evidence="3">Required for respiratory growth protein 9, mitochondrial</fullName>
    </recommendedName>
</protein>
<evidence type="ECO:0000256" key="1">
    <source>
        <dbReference type="ARBA" id="ARBA00003548"/>
    </source>
</evidence>
<dbReference type="EMBL" id="KL198109">
    <property type="protein sequence ID" value="KDQ07344.1"/>
    <property type="molecule type" value="Genomic_DNA"/>
</dbReference>
<proteinExistence type="inferred from homology"/>
<dbReference type="Proteomes" id="UP000027195">
    <property type="component" value="Unassembled WGS sequence"/>
</dbReference>
<dbReference type="InParanoid" id="A0A067LW34"/>
<dbReference type="Pfam" id="PF06413">
    <property type="entry name" value="Neugrin"/>
    <property type="match status" value="1"/>
</dbReference>
<comment type="similarity">
    <text evidence="2">Belongs to the RRG9 family.</text>
</comment>
<dbReference type="GO" id="GO:0005634">
    <property type="term" value="C:nucleus"/>
    <property type="evidence" value="ECO:0007669"/>
    <property type="project" value="TreeGrafter"/>
</dbReference>
<dbReference type="OrthoDB" id="5578174at2759"/>